<keyword evidence="7" id="KW-1185">Reference proteome</keyword>
<keyword evidence="4" id="KW-0812">Transmembrane</keyword>
<keyword evidence="1 2" id="KW-0238">DNA-binding</keyword>
<feature type="DNA-binding region" description="OmpR/PhoB-type" evidence="2">
    <location>
        <begin position="1"/>
        <end position="104"/>
    </location>
</feature>
<dbReference type="InterPro" id="IPR016032">
    <property type="entry name" value="Sig_transdc_resp-reg_C-effctor"/>
</dbReference>
<evidence type="ECO:0000256" key="2">
    <source>
        <dbReference type="PROSITE-ProRule" id="PRU01091"/>
    </source>
</evidence>
<keyword evidence="4" id="KW-0472">Membrane</keyword>
<proteinExistence type="predicted"/>
<keyword evidence="4" id="KW-1133">Transmembrane helix</keyword>
<name>A0ABY5GGC7_9GAMM</name>
<feature type="transmembrane region" description="Helical" evidence="4">
    <location>
        <begin position="132"/>
        <end position="153"/>
    </location>
</feature>
<reference evidence="6" key="1">
    <citation type="submission" date="2022-07" db="EMBL/GenBank/DDBJ databases">
        <title>Genome sequencing of Photobacterium atrarenae GJH2-4.</title>
        <authorList>
            <person name="Park S.-J."/>
        </authorList>
    </citation>
    <scope>NUCLEOTIDE SEQUENCE</scope>
    <source>
        <strain evidence="6">GJH2-4</strain>
    </source>
</reference>
<protein>
    <submittedName>
        <fullName evidence="6">Winged helix-turn-helix domain-containing protein</fullName>
    </submittedName>
</protein>
<dbReference type="EMBL" id="CP101508">
    <property type="protein sequence ID" value="UTV27418.1"/>
    <property type="molecule type" value="Genomic_DNA"/>
</dbReference>
<accession>A0ABY5GGC7</accession>
<feature type="domain" description="OmpR/PhoB-type" evidence="5">
    <location>
        <begin position="1"/>
        <end position="104"/>
    </location>
</feature>
<gene>
    <name evidence="6" type="ORF">NNL38_14005</name>
</gene>
<dbReference type="Gene3D" id="1.25.40.10">
    <property type="entry name" value="Tetratricopeptide repeat domain"/>
    <property type="match status" value="2"/>
</dbReference>
<organism evidence="6 7">
    <name type="scientific">Photobacterium atrarenae</name>
    <dbReference type="NCBI Taxonomy" id="865757"/>
    <lineage>
        <taxon>Bacteria</taxon>
        <taxon>Pseudomonadati</taxon>
        <taxon>Pseudomonadota</taxon>
        <taxon>Gammaproteobacteria</taxon>
        <taxon>Vibrionales</taxon>
        <taxon>Vibrionaceae</taxon>
        <taxon>Photobacterium</taxon>
    </lineage>
</organism>
<evidence type="ECO:0000259" key="5">
    <source>
        <dbReference type="PROSITE" id="PS51755"/>
    </source>
</evidence>
<dbReference type="CDD" id="cd00383">
    <property type="entry name" value="trans_reg_C"/>
    <property type="match status" value="1"/>
</dbReference>
<dbReference type="InterPro" id="IPR001867">
    <property type="entry name" value="OmpR/PhoB-type_DNA-bd"/>
</dbReference>
<evidence type="ECO:0000313" key="7">
    <source>
        <dbReference type="Proteomes" id="UP001057998"/>
    </source>
</evidence>
<dbReference type="SUPFAM" id="SSF46894">
    <property type="entry name" value="C-terminal effector domain of the bipartite response regulators"/>
    <property type="match status" value="1"/>
</dbReference>
<dbReference type="InterPro" id="IPR036388">
    <property type="entry name" value="WH-like_DNA-bd_sf"/>
</dbReference>
<dbReference type="SUPFAM" id="SSF48452">
    <property type="entry name" value="TPR-like"/>
    <property type="match status" value="2"/>
</dbReference>
<dbReference type="Pfam" id="PF00486">
    <property type="entry name" value="Trans_reg_C"/>
    <property type="match status" value="1"/>
</dbReference>
<evidence type="ECO:0000256" key="1">
    <source>
        <dbReference type="ARBA" id="ARBA00023125"/>
    </source>
</evidence>
<dbReference type="RefSeq" id="WP_255388633.1">
    <property type="nucleotide sequence ID" value="NZ_CP101508.1"/>
</dbReference>
<dbReference type="Gene3D" id="1.10.10.10">
    <property type="entry name" value="Winged helix-like DNA-binding domain superfamily/Winged helix DNA-binding domain"/>
    <property type="match status" value="1"/>
</dbReference>
<evidence type="ECO:0000256" key="3">
    <source>
        <dbReference type="SAM" id="MobiDB-lite"/>
    </source>
</evidence>
<feature type="region of interest" description="Disordered" evidence="3">
    <location>
        <begin position="107"/>
        <end position="126"/>
    </location>
</feature>
<sequence>MTRYHFASFVFDPASGALSLTAPSGEPETVYLRHKVGQLLAYLLAHAGEVISKEVLLDALWQHGEYRENSLTQSIRELRKALGDSAQSPRFIKTHPQRGYQWICPVTEPPGPTEEKPVSTAPDKPRRSKRTVLAITASVLMCLVVAVSAWRLLPTSQPVPTEQASALLVLPLLNETGDPQFDWMALGLADMLGVSLSQQGQQPITLPAMANLWLLDNELSWPALPGQIRTLLQQKHHRVALSGSVRLHNGQQVLDFQLIYADGSVQQGSIAYPSLAAATQAISRQLQLMLNPQYAPAPPPVDESTMFVQTLAQGRHQLQTAGAHQARKYFQAAFVLKPEDDWTRIQLAQVDLLLGDWDQAREHLAALSESRLQHDHALRAAQAYWLSELSYRSGEENAQARTEQAIAAAELADNPILKVRAYQLSAQLAWNRMDWERHQQDTAKLVKLLGDSHALRQDADKQFYLGNPANEGLEKSPTVDLLANQPRLRKALNFYRQLNDQPMLAATQLAIAQNYTFPLAQREAALSDAITRYRQLQQPYELAQALIYQGFYLMQLHKGEEADLFFKEAGQIAASLGARALARDSQFYRAFAAMDQGLDQRERGGHGPDPSQLSRANSAFQTLLTQTPPPPPQMQAGIHLFLGWIQTQRQAYDGAITAFQHAERLAKQQSMTTTLAYIRYSKMRVFLAQQDYDAVIAMAKYPVLTRLQAVYLARAYFETGQAAEAVNVLDQFRRQQPEQWQPDDQRRRIRYQQAMQGQSVTLAAEPSAHLVYCETDWLTSNSPL</sequence>
<dbReference type="InterPro" id="IPR011990">
    <property type="entry name" value="TPR-like_helical_dom_sf"/>
</dbReference>
<evidence type="ECO:0000313" key="6">
    <source>
        <dbReference type="EMBL" id="UTV27418.1"/>
    </source>
</evidence>
<dbReference type="PROSITE" id="PS51755">
    <property type="entry name" value="OMPR_PHOB"/>
    <property type="match status" value="1"/>
</dbReference>
<dbReference type="Proteomes" id="UP001057998">
    <property type="component" value="Chromosome 1"/>
</dbReference>
<evidence type="ECO:0000256" key="4">
    <source>
        <dbReference type="SAM" id="Phobius"/>
    </source>
</evidence>
<dbReference type="SMART" id="SM00862">
    <property type="entry name" value="Trans_reg_C"/>
    <property type="match status" value="1"/>
</dbReference>